<keyword evidence="4 6" id="KW-1133">Transmembrane helix</keyword>
<comment type="caution">
    <text evidence="7">The sequence shown here is derived from an EMBL/GenBank/DDBJ whole genome shotgun (WGS) entry which is preliminary data.</text>
</comment>
<dbReference type="InterPro" id="IPR043428">
    <property type="entry name" value="LivM-like"/>
</dbReference>
<dbReference type="CDD" id="cd06581">
    <property type="entry name" value="TM_PBP1_LivM_like"/>
    <property type="match status" value="1"/>
</dbReference>
<dbReference type="RefSeq" id="WP_320426020.1">
    <property type="nucleotide sequence ID" value="NZ_JAXCLA010000009.1"/>
</dbReference>
<dbReference type="Pfam" id="PF02653">
    <property type="entry name" value="BPD_transp_2"/>
    <property type="match status" value="1"/>
</dbReference>
<feature type="transmembrane region" description="Helical" evidence="6">
    <location>
        <begin position="62"/>
        <end position="79"/>
    </location>
</feature>
<accession>A0ABU5DP12</accession>
<feature type="transmembrane region" description="Helical" evidence="6">
    <location>
        <begin position="85"/>
        <end position="103"/>
    </location>
</feature>
<evidence type="ECO:0000256" key="1">
    <source>
        <dbReference type="ARBA" id="ARBA00004651"/>
    </source>
</evidence>
<dbReference type="PANTHER" id="PTHR30482">
    <property type="entry name" value="HIGH-AFFINITY BRANCHED-CHAIN AMINO ACID TRANSPORT SYSTEM PERMEASE"/>
    <property type="match status" value="1"/>
</dbReference>
<feature type="transmembrane region" description="Helical" evidence="6">
    <location>
        <begin position="241"/>
        <end position="260"/>
    </location>
</feature>
<keyword evidence="3 6" id="KW-0812">Transmembrane</keyword>
<keyword evidence="8" id="KW-1185">Reference proteome</keyword>
<proteinExistence type="predicted"/>
<dbReference type="Proteomes" id="UP001285263">
    <property type="component" value="Unassembled WGS sequence"/>
</dbReference>
<evidence type="ECO:0000256" key="4">
    <source>
        <dbReference type="ARBA" id="ARBA00022989"/>
    </source>
</evidence>
<evidence type="ECO:0000313" key="7">
    <source>
        <dbReference type="EMBL" id="MDY0748054.1"/>
    </source>
</evidence>
<dbReference type="EMBL" id="JAXCLA010000009">
    <property type="protein sequence ID" value="MDY0748054.1"/>
    <property type="molecule type" value="Genomic_DNA"/>
</dbReference>
<evidence type="ECO:0000256" key="2">
    <source>
        <dbReference type="ARBA" id="ARBA00022475"/>
    </source>
</evidence>
<feature type="transmembrane region" description="Helical" evidence="6">
    <location>
        <begin position="154"/>
        <end position="172"/>
    </location>
</feature>
<evidence type="ECO:0000256" key="5">
    <source>
        <dbReference type="ARBA" id="ARBA00023136"/>
    </source>
</evidence>
<protein>
    <submittedName>
        <fullName evidence="7">Branched-chain amino acid ABC transporter permease</fullName>
    </submittedName>
</protein>
<gene>
    <name evidence="7" type="ORF">SNE35_26375</name>
</gene>
<dbReference type="InterPro" id="IPR001851">
    <property type="entry name" value="ABC_transp_permease"/>
</dbReference>
<dbReference type="PANTHER" id="PTHR30482:SF10">
    <property type="entry name" value="HIGH-AFFINITY BRANCHED-CHAIN AMINO ACID TRANSPORT PROTEIN BRAE"/>
    <property type="match status" value="1"/>
</dbReference>
<evidence type="ECO:0000313" key="8">
    <source>
        <dbReference type="Proteomes" id="UP001285263"/>
    </source>
</evidence>
<reference evidence="7 8" key="1">
    <citation type="submission" date="2023-11" db="EMBL/GenBank/DDBJ databases">
        <title>Paucibacter sp. nov., isolated from fresh soil in Korea.</title>
        <authorList>
            <person name="Le N.T.T."/>
        </authorList>
    </citation>
    <scope>NUCLEOTIDE SEQUENCE [LARGE SCALE GENOMIC DNA]</scope>
    <source>
        <strain evidence="7 8">R3-3</strain>
    </source>
</reference>
<name>A0ABU5DP12_9BURK</name>
<keyword evidence="5 6" id="KW-0472">Membrane</keyword>
<organism evidence="7 8">
    <name type="scientific">Roseateles agri</name>
    <dbReference type="NCBI Taxonomy" id="3098619"/>
    <lineage>
        <taxon>Bacteria</taxon>
        <taxon>Pseudomonadati</taxon>
        <taxon>Pseudomonadota</taxon>
        <taxon>Betaproteobacteria</taxon>
        <taxon>Burkholderiales</taxon>
        <taxon>Sphaerotilaceae</taxon>
        <taxon>Roseateles</taxon>
    </lineage>
</organism>
<sequence length="341" mass="36006">MRKARPSRTLLRVLPLLALALPFVVGNEYQLHVLTLIGIYWVLIAGLNLVVGYAGQLSVGHVGLLALGAYTLCILTARAGLDPLWGLALGGALGGLCGLALGLPSLRLPGFYFAMATLAFSMIVTELLVAQNTLTGGGAGMTAPMFNAPFDTPGGFFTLVALCALLVTWLSWNVTRRLWGKGLVALRDSEVAAAAVGIPVFRLKLAAFTFSGVTAGVAGGLFASLQGYITPEAFMFELGMFFFICIVIGGNGSIVGPFFGTVMLTLLPEVAAPLAKMGNLLYGLLLLVAVLLVPRGFGALMARWTERHRGRRQAPPVAPDRARLSRALLDMHNGNDGEARP</sequence>
<feature type="transmembrane region" description="Helical" evidence="6">
    <location>
        <begin position="36"/>
        <end position="55"/>
    </location>
</feature>
<comment type="subcellular location">
    <subcellularLocation>
        <location evidence="1">Cell membrane</location>
        <topology evidence="1">Multi-pass membrane protein</topology>
    </subcellularLocation>
</comment>
<feature type="transmembrane region" description="Helical" evidence="6">
    <location>
        <begin position="110"/>
        <end position="134"/>
    </location>
</feature>
<evidence type="ECO:0000256" key="3">
    <source>
        <dbReference type="ARBA" id="ARBA00022692"/>
    </source>
</evidence>
<keyword evidence="2" id="KW-1003">Cell membrane</keyword>
<evidence type="ECO:0000256" key="6">
    <source>
        <dbReference type="SAM" id="Phobius"/>
    </source>
</evidence>
<feature type="transmembrane region" description="Helical" evidence="6">
    <location>
        <begin position="280"/>
        <end position="302"/>
    </location>
</feature>